<evidence type="ECO:0000256" key="1">
    <source>
        <dbReference type="ARBA" id="ARBA00001424"/>
    </source>
</evidence>
<keyword evidence="6 10" id="KW-0479">Metal-binding</keyword>
<dbReference type="CDD" id="cd01087">
    <property type="entry name" value="Prolidase"/>
    <property type="match status" value="1"/>
</dbReference>
<keyword evidence="8" id="KW-0482">Metalloprotease</keyword>
<dbReference type="InterPro" id="IPR001131">
    <property type="entry name" value="Peptidase_M24B_aminopep-P_CS"/>
</dbReference>
<dbReference type="SUPFAM" id="SSF53092">
    <property type="entry name" value="Creatinase/prolidase N-terminal domain"/>
    <property type="match status" value="1"/>
</dbReference>
<dbReference type="InterPro" id="IPR052433">
    <property type="entry name" value="X-Pro_dipept-like"/>
</dbReference>
<keyword evidence="9" id="KW-0464">Manganese</keyword>
<keyword evidence="13" id="KW-1185">Reference proteome</keyword>
<evidence type="ECO:0000256" key="3">
    <source>
        <dbReference type="ARBA" id="ARBA00008766"/>
    </source>
</evidence>
<organism evidence="12 13">
    <name type="scientific">Marinoscillum luteum</name>
    <dbReference type="NCBI Taxonomy" id="861051"/>
    <lineage>
        <taxon>Bacteria</taxon>
        <taxon>Pseudomonadati</taxon>
        <taxon>Bacteroidota</taxon>
        <taxon>Cytophagia</taxon>
        <taxon>Cytophagales</taxon>
        <taxon>Reichenbachiellaceae</taxon>
        <taxon>Marinoscillum</taxon>
    </lineage>
</organism>
<keyword evidence="7" id="KW-0378">Hydrolase</keyword>
<accession>A0ABW7N9I3</accession>
<feature type="domain" description="Aminopeptidase P N-terminal" evidence="11">
    <location>
        <begin position="6"/>
        <end position="142"/>
    </location>
</feature>
<evidence type="ECO:0000313" key="13">
    <source>
        <dbReference type="Proteomes" id="UP001610063"/>
    </source>
</evidence>
<evidence type="ECO:0000256" key="8">
    <source>
        <dbReference type="ARBA" id="ARBA00023049"/>
    </source>
</evidence>
<dbReference type="InterPro" id="IPR000994">
    <property type="entry name" value="Pept_M24"/>
</dbReference>
<evidence type="ECO:0000256" key="9">
    <source>
        <dbReference type="ARBA" id="ARBA00023211"/>
    </source>
</evidence>
<evidence type="ECO:0000256" key="5">
    <source>
        <dbReference type="ARBA" id="ARBA00022670"/>
    </source>
</evidence>
<evidence type="ECO:0000256" key="2">
    <source>
        <dbReference type="ARBA" id="ARBA00001936"/>
    </source>
</evidence>
<dbReference type="InterPro" id="IPR029149">
    <property type="entry name" value="Creatin/AminoP/Spt16_N"/>
</dbReference>
<comment type="caution">
    <text evidence="12">The sequence shown here is derived from an EMBL/GenBank/DDBJ whole genome shotgun (WGS) entry which is preliminary data.</text>
</comment>
<evidence type="ECO:0000256" key="10">
    <source>
        <dbReference type="RuleBase" id="RU000590"/>
    </source>
</evidence>
<comment type="catalytic activity">
    <reaction evidence="1">
        <text>Release of any N-terminal amino acid, including proline, that is linked to proline, even from a dipeptide or tripeptide.</text>
        <dbReference type="EC" id="3.4.11.9"/>
    </reaction>
</comment>
<comment type="similarity">
    <text evidence="3 10">Belongs to the peptidase M24B family.</text>
</comment>
<proteinExistence type="inferred from homology"/>
<evidence type="ECO:0000256" key="4">
    <source>
        <dbReference type="ARBA" id="ARBA00012574"/>
    </source>
</evidence>
<name>A0ABW7N9I3_9BACT</name>
<keyword evidence="5" id="KW-0645">Protease</keyword>
<dbReference type="InterPro" id="IPR007865">
    <property type="entry name" value="Aminopep_P_N"/>
</dbReference>
<evidence type="ECO:0000256" key="6">
    <source>
        <dbReference type="ARBA" id="ARBA00022723"/>
    </source>
</evidence>
<dbReference type="Pfam" id="PF00557">
    <property type="entry name" value="Peptidase_M24"/>
    <property type="match status" value="1"/>
</dbReference>
<dbReference type="EC" id="3.4.11.9" evidence="4"/>
<reference evidence="12 13" key="1">
    <citation type="journal article" date="2013" name="Int. J. Syst. Evol. Microbiol.">
        <title>Marinoscillum luteum sp. nov., isolated from marine sediment.</title>
        <authorList>
            <person name="Cha I.T."/>
            <person name="Park S.J."/>
            <person name="Kim S.J."/>
            <person name="Kim J.G."/>
            <person name="Jung M.Y."/>
            <person name="Shin K.S."/>
            <person name="Kwon K.K."/>
            <person name="Yang S.H."/>
            <person name="Seo Y.S."/>
            <person name="Rhee S.K."/>
        </authorList>
    </citation>
    <scope>NUCLEOTIDE SEQUENCE [LARGE SCALE GENOMIC DNA]</scope>
    <source>
        <strain evidence="12 13">KCTC 23939</strain>
    </source>
</reference>
<dbReference type="Proteomes" id="UP001610063">
    <property type="component" value="Unassembled WGS sequence"/>
</dbReference>
<dbReference type="EMBL" id="JBIPKE010000017">
    <property type="protein sequence ID" value="MFH6984162.1"/>
    <property type="molecule type" value="Genomic_DNA"/>
</dbReference>
<dbReference type="SMART" id="SM01011">
    <property type="entry name" value="AMP_N"/>
    <property type="match status" value="1"/>
</dbReference>
<evidence type="ECO:0000259" key="11">
    <source>
        <dbReference type="SMART" id="SM01011"/>
    </source>
</evidence>
<comment type="cofactor">
    <cofactor evidence="2">
        <name>Mn(2+)</name>
        <dbReference type="ChEBI" id="CHEBI:29035"/>
    </cofactor>
</comment>
<dbReference type="InterPro" id="IPR036005">
    <property type="entry name" value="Creatinase/aminopeptidase-like"/>
</dbReference>
<dbReference type="Gene3D" id="3.90.230.10">
    <property type="entry name" value="Creatinase/methionine aminopeptidase superfamily"/>
    <property type="match status" value="1"/>
</dbReference>
<dbReference type="PANTHER" id="PTHR43226:SF4">
    <property type="entry name" value="XAA-PRO AMINOPEPTIDASE 3"/>
    <property type="match status" value="1"/>
</dbReference>
<keyword evidence="12" id="KW-0031">Aminopeptidase</keyword>
<dbReference type="Pfam" id="PF05195">
    <property type="entry name" value="AMP_N"/>
    <property type="match status" value="1"/>
</dbReference>
<evidence type="ECO:0000256" key="7">
    <source>
        <dbReference type="ARBA" id="ARBA00022801"/>
    </source>
</evidence>
<gene>
    <name evidence="12" type="ORF">ACHKAR_11975</name>
</gene>
<evidence type="ECO:0000313" key="12">
    <source>
        <dbReference type="EMBL" id="MFH6984162.1"/>
    </source>
</evidence>
<dbReference type="PANTHER" id="PTHR43226">
    <property type="entry name" value="XAA-PRO AMINOPEPTIDASE 3"/>
    <property type="match status" value="1"/>
</dbReference>
<sequence>MRYGQIDHQLFVENRKRLVSRLKPHSVVIIHSNDIMPTNADGTMSFKQNSDLFYLTGVDQEESICILAPDFPDEKMRELLFLRETNEEIAIWEGHKLTKEEGQEISGIQNIKWNQDFEKMLYTILAESEHIYLPTNEHIRNASVVETANDRFIKQCMSRFPLYKYERLAPIIYDLRTIKSGIETKLIEHACHITEQGFRRILETVSPGVWEYEVEAEYAHVFLSNRSRGFAYTPIIAGGANACVLHYIENNQQLKDGDLMLMDVGAEYANYNADMTRTIPVNGRFTKRQRQVYDAVLRVKNQATELLTPGSAIPEYHKAVGALMEVELIELGLIDKTDVKNQNPDWPAYKKYFMHGTSHHLGLDVHDVASIYKKFEPGMVFTVEPGIYIREEGIGIRLEDDILITENGHKNLMRNIPIHAEEIEDLMNESRKS</sequence>
<dbReference type="GO" id="GO:0004177">
    <property type="term" value="F:aminopeptidase activity"/>
    <property type="evidence" value="ECO:0007669"/>
    <property type="project" value="UniProtKB-KW"/>
</dbReference>
<dbReference type="SUPFAM" id="SSF55920">
    <property type="entry name" value="Creatinase/aminopeptidase"/>
    <property type="match status" value="1"/>
</dbReference>
<dbReference type="RefSeq" id="WP_395417571.1">
    <property type="nucleotide sequence ID" value="NZ_JBIPKE010000017.1"/>
</dbReference>
<dbReference type="PROSITE" id="PS00491">
    <property type="entry name" value="PROLINE_PEPTIDASE"/>
    <property type="match status" value="1"/>
</dbReference>
<protein>
    <recommendedName>
        <fullName evidence="4">Xaa-Pro aminopeptidase</fullName>
        <ecNumber evidence="4">3.4.11.9</ecNumber>
    </recommendedName>
</protein>
<dbReference type="Gene3D" id="3.40.350.10">
    <property type="entry name" value="Creatinase/prolidase N-terminal domain"/>
    <property type="match status" value="1"/>
</dbReference>